<organism evidence="1 2">
    <name type="scientific">Catharanthus roseus</name>
    <name type="common">Madagascar periwinkle</name>
    <name type="synonym">Vinca rosea</name>
    <dbReference type="NCBI Taxonomy" id="4058"/>
    <lineage>
        <taxon>Eukaryota</taxon>
        <taxon>Viridiplantae</taxon>
        <taxon>Streptophyta</taxon>
        <taxon>Embryophyta</taxon>
        <taxon>Tracheophyta</taxon>
        <taxon>Spermatophyta</taxon>
        <taxon>Magnoliopsida</taxon>
        <taxon>eudicotyledons</taxon>
        <taxon>Gunneridae</taxon>
        <taxon>Pentapetalae</taxon>
        <taxon>asterids</taxon>
        <taxon>lamiids</taxon>
        <taxon>Gentianales</taxon>
        <taxon>Apocynaceae</taxon>
        <taxon>Rauvolfioideae</taxon>
        <taxon>Vinceae</taxon>
        <taxon>Catharanthinae</taxon>
        <taxon>Catharanthus</taxon>
    </lineage>
</organism>
<reference evidence="2" key="1">
    <citation type="journal article" date="2023" name="Nat. Plants">
        <title>Single-cell RNA sequencing provides a high-resolution roadmap for understanding the multicellular compartmentation of specialized metabolism.</title>
        <authorList>
            <person name="Sun S."/>
            <person name="Shen X."/>
            <person name="Li Y."/>
            <person name="Li Y."/>
            <person name="Wang S."/>
            <person name="Li R."/>
            <person name="Zhang H."/>
            <person name="Shen G."/>
            <person name="Guo B."/>
            <person name="Wei J."/>
            <person name="Xu J."/>
            <person name="St-Pierre B."/>
            <person name="Chen S."/>
            <person name="Sun C."/>
        </authorList>
    </citation>
    <scope>NUCLEOTIDE SEQUENCE [LARGE SCALE GENOMIC DNA]</scope>
</reference>
<comment type="caution">
    <text evidence="1">The sequence shown here is derived from an EMBL/GenBank/DDBJ whole genome shotgun (WGS) entry which is preliminary data.</text>
</comment>
<proteinExistence type="predicted"/>
<dbReference type="Proteomes" id="UP001060085">
    <property type="component" value="Linkage Group LG08"/>
</dbReference>
<dbReference type="EMBL" id="CM044708">
    <property type="protein sequence ID" value="KAI5649298.1"/>
    <property type="molecule type" value="Genomic_DNA"/>
</dbReference>
<gene>
    <name evidence="1" type="ORF">M9H77_35303</name>
</gene>
<name>A0ACB9ZQJ2_CATRO</name>
<evidence type="ECO:0000313" key="1">
    <source>
        <dbReference type="EMBL" id="KAI5649298.1"/>
    </source>
</evidence>
<accession>A0ACB9ZQJ2</accession>
<sequence length="272" mass="31695">MIEEFSKVNELPKATIEVEESVVLHVKEEISNVEHCGLMRKKNIGKESIEIEEEDRVEENERLIERLCLFDSMSTLFENCEKDECEKEKVVALEKSEVMTGFANQVVALEKSEDSLKHPCTLTLMLGRTHIMELEDQEASIGKELILSHENSSMSPFLNPSLLSNEVFYVYLKLFLESYISLLEKVSIFIYFLKMLVLILSLENFSKKLFLTSFISNIFEGTSLIWKLELLPNFMFLPFKDIVEYVVNMCHLQDFYTLRFQGSSFISFFQRI</sequence>
<keyword evidence="2" id="KW-1185">Reference proteome</keyword>
<evidence type="ECO:0000313" key="2">
    <source>
        <dbReference type="Proteomes" id="UP001060085"/>
    </source>
</evidence>
<protein>
    <submittedName>
        <fullName evidence="1">Uncharacterized protein</fullName>
    </submittedName>
</protein>